<gene>
    <name evidence="2" type="ORF">FA13DRAFT_1716430</name>
</gene>
<evidence type="ECO:0000256" key="1">
    <source>
        <dbReference type="SAM" id="MobiDB-lite"/>
    </source>
</evidence>
<evidence type="ECO:0000313" key="3">
    <source>
        <dbReference type="Proteomes" id="UP000298030"/>
    </source>
</evidence>
<accession>A0A4Y7SJI8</accession>
<organism evidence="2 3">
    <name type="scientific">Coprinellus micaceus</name>
    <name type="common">Glistening ink-cap mushroom</name>
    <name type="synonym">Coprinus micaceus</name>
    <dbReference type="NCBI Taxonomy" id="71717"/>
    <lineage>
        <taxon>Eukaryota</taxon>
        <taxon>Fungi</taxon>
        <taxon>Dikarya</taxon>
        <taxon>Basidiomycota</taxon>
        <taxon>Agaricomycotina</taxon>
        <taxon>Agaricomycetes</taxon>
        <taxon>Agaricomycetidae</taxon>
        <taxon>Agaricales</taxon>
        <taxon>Agaricineae</taxon>
        <taxon>Psathyrellaceae</taxon>
        <taxon>Coprinellus</taxon>
    </lineage>
</organism>
<sequence length="177" mass="20403">MEVRIKVFFHSFYGGLGRISEELRSNLHKSQARIFRETPLLSWRRIREGRHERHVQNVSELPHRRGFDAPAFCEYPDPDMEEENKKRPGNFRHDDCNLSPDLLFHLQCGRYWVVPARVHSLYDMMYSNTRFDIYRPIALLSCLGDSPNTDSNSGSGEGSQGSGVGGPLNEPAWCSQY</sequence>
<name>A0A4Y7SJI8_COPMI</name>
<comment type="caution">
    <text evidence="2">The sequence shown here is derived from an EMBL/GenBank/DDBJ whole genome shotgun (WGS) entry which is preliminary data.</text>
</comment>
<dbReference type="EMBL" id="QPFP01000099">
    <property type="protein sequence ID" value="TEB21995.1"/>
    <property type="molecule type" value="Genomic_DNA"/>
</dbReference>
<reference evidence="2 3" key="1">
    <citation type="journal article" date="2019" name="Nat. Ecol. Evol.">
        <title>Megaphylogeny resolves global patterns of mushroom evolution.</title>
        <authorList>
            <person name="Varga T."/>
            <person name="Krizsan K."/>
            <person name="Foldi C."/>
            <person name="Dima B."/>
            <person name="Sanchez-Garcia M."/>
            <person name="Sanchez-Ramirez S."/>
            <person name="Szollosi G.J."/>
            <person name="Szarkandi J.G."/>
            <person name="Papp V."/>
            <person name="Albert L."/>
            <person name="Andreopoulos W."/>
            <person name="Angelini C."/>
            <person name="Antonin V."/>
            <person name="Barry K.W."/>
            <person name="Bougher N.L."/>
            <person name="Buchanan P."/>
            <person name="Buyck B."/>
            <person name="Bense V."/>
            <person name="Catcheside P."/>
            <person name="Chovatia M."/>
            <person name="Cooper J."/>
            <person name="Damon W."/>
            <person name="Desjardin D."/>
            <person name="Finy P."/>
            <person name="Geml J."/>
            <person name="Haridas S."/>
            <person name="Hughes K."/>
            <person name="Justo A."/>
            <person name="Karasinski D."/>
            <person name="Kautmanova I."/>
            <person name="Kiss B."/>
            <person name="Kocsube S."/>
            <person name="Kotiranta H."/>
            <person name="LaButti K.M."/>
            <person name="Lechner B.E."/>
            <person name="Liimatainen K."/>
            <person name="Lipzen A."/>
            <person name="Lukacs Z."/>
            <person name="Mihaltcheva S."/>
            <person name="Morgado L.N."/>
            <person name="Niskanen T."/>
            <person name="Noordeloos M.E."/>
            <person name="Ohm R.A."/>
            <person name="Ortiz-Santana B."/>
            <person name="Ovrebo C."/>
            <person name="Racz N."/>
            <person name="Riley R."/>
            <person name="Savchenko A."/>
            <person name="Shiryaev A."/>
            <person name="Soop K."/>
            <person name="Spirin V."/>
            <person name="Szebenyi C."/>
            <person name="Tomsovsky M."/>
            <person name="Tulloss R.E."/>
            <person name="Uehling J."/>
            <person name="Grigoriev I.V."/>
            <person name="Vagvolgyi C."/>
            <person name="Papp T."/>
            <person name="Martin F.M."/>
            <person name="Miettinen O."/>
            <person name="Hibbett D.S."/>
            <person name="Nagy L.G."/>
        </authorList>
    </citation>
    <scope>NUCLEOTIDE SEQUENCE [LARGE SCALE GENOMIC DNA]</scope>
    <source>
        <strain evidence="2 3">FP101781</strain>
    </source>
</reference>
<proteinExistence type="predicted"/>
<evidence type="ECO:0000313" key="2">
    <source>
        <dbReference type="EMBL" id="TEB21995.1"/>
    </source>
</evidence>
<keyword evidence="3" id="KW-1185">Reference proteome</keyword>
<protein>
    <submittedName>
        <fullName evidence="2">Uncharacterized protein</fullName>
    </submittedName>
</protein>
<dbReference type="Proteomes" id="UP000298030">
    <property type="component" value="Unassembled WGS sequence"/>
</dbReference>
<feature type="region of interest" description="Disordered" evidence="1">
    <location>
        <begin position="148"/>
        <end position="177"/>
    </location>
</feature>
<feature type="compositionally biased region" description="Gly residues" evidence="1">
    <location>
        <begin position="155"/>
        <end position="166"/>
    </location>
</feature>
<dbReference type="AlphaFoldDB" id="A0A4Y7SJI8"/>